<keyword evidence="4 8" id="KW-0808">Transferase</keyword>
<keyword evidence="3" id="KW-0997">Cell inner membrane</keyword>
<dbReference type="Pfam" id="PF03279">
    <property type="entry name" value="Lip_A_acyltrans"/>
    <property type="match status" value="1"/>
</dbReference>
<accession>A0A4S8HGC2</accession>
<proteinExistence type="predicted"/>
<evidence type="ECO:0000256" key="3">
    <source>
        <dbReference type="ARBA" id="ARBA00022519"/>
    </source>
</evidence>
<dbReference type="GO" id="GO:0009247">
    <property type="term" value="P:glycolipid biosynthetic process"/>
    <property type="evidence" value="ECO:0007669"/>
    <property type="project" value="UniProtKB-ARBA"/>
</dbReference>
<dbReference type="GO" id="GO:0016746">
    <property type="term" value="F:acyltransferase activity"/>
    <property type="evidence" value="ECO:0007669"/>
    <property type="project" value="UniProtKB-KW"/>
</dbReference>
<keyword evidence="7" id="KW-1133">Transmembrane helix</keyword>
<evidence type="ECO:0000256" key="7">
    <source>
        <dbReference type="SAM" id="Phobius"/>
    </source>
</evidence>
<gene>
    <name evidence="8" type="ORF">FAM09_24590</name>
</gene>
<sequence length="326" mass="38426">MKSQGSLLFGGVNRNFSHKCTICKEKKYLRHRMQGLIYYISLPFIYLLSLLPFPILYRVCDGFYFVLYYVIGYRKKVAMQNLRNSFPEKSEAEIKRLCKDFYHYLCDLFPESFKTLTISRSSMLKHCTLSPAAKEIFDRYHREGKSIILVMGHYGNWEWAGNTFSLLCKHQLFVVYHPLANTYFNGLMIRMRTRFGTGLIAMRETYKDMVRHKAMVSATAFIADQTPPPETAFWTNFLNQDTPVFQGTEKIAKKMGYPIVYITIKRLKRGYYNILAEVLSEDSKNTADGKITELHTARLEKDIREQPEIWLWTHKRWKHKRPAENK</sequence>
<evidence type="ECO:0000313" key="9">
    <source>
        <dbReference type="Proteomes" id="UP000306918"/>
    </source>
</evidence>
<reference evidence="8 9" key="1">
    <citation type="submission" date="2019-04" db="EMBL/GenBank/DDBJ databases">
        <title>Niastella caeni sp. nov., isolated from activated sludge.</title>
        <authorList>
            <person name="Sheng M."/>
        </authorList>
    </citation>
    <scope>NUCLEOTIDE SEQUENCE [LARGE SCALE GENOMIC DNA]</scope>
    <source>
        <strain evidence="8 9">HX-2-15</strain>
    </source>
</reference>
<evidence type="ECO:0000256" key="6">
    <source>
        <dbReference type="ARBA" id="ARBA00023315"/>
    </source>
</evidence>
<dbReference type="Proteomes" id="UP000306918">
    <property type="component" value="Unassembled WGS sequence"/>
</dbReference>
<keyword evidence="9" id="KW-1185">Reference proteome</keyword>
<evidence type="ECO:0000256" key="1">
    <source>
        <dbReference type="ARBA" id="ARBA00004533"/>
    </source>
</evidence>
<dbReference type="OrthoDB" id="9801955at2"/>
<dbReference type="PIRSF" id="PIRSF026649">
    <property type="entry name" value="MsbB"/>
    <property type="match status" value="1"/>
</dbReference>
<keyword evidence="2" id="KW-1003">Cell membrane</keyword>
<keyword evidence="6 8" id="KW-0012">Acyltransferase</keyword>
<dbReference type="CDD" id="cd07984">
    <property type="entry name" value="LPLAT_LABLAT-like"/>
    <property type="match status" value="1"/>
</dbReference>
<keyword evidence="7" id="KW-0812">Transmembrane</keyword>
<evidence type="ECO:0000313" key="8">
    <source>
        <dbReference type="EMBL" id="THU34200.1"/>
    </source>
</evidence>
<dbReference type="EMBL" id="STFF01000008">
    <property type="protein sequence ID" value="THU34200.1"/>
    <property type="molecule type" value="Genomic_DNA"/>
</dbReference>
<dbReference type="GO" id="GO:0005886">
    <property type="term" value="C:plasma membrane"/>
    <property type="evidence" value="ECO:0007669"/>
    <property type="project" value="UniProtKB-SubCell"/>
</dbReference>
<dbReference type="InterPro" id="IPR004960">
    <property type="entry name" value="LipA_acyltrans"/>
</dbReference>
<comment type="subcellular location">
    <subcellularLocation>
        <location evidence="1">Cell inner membrane</location>
    </subcellularLocation>
</comment>
<feature type="transmembrane region" description="Helical" evidence="7">
    <location>
        <begin position="36"/>
        <end position="57"/>
    </location>
</feature>
<keyword evidence="5 7" id="KW-0472">Membrane</keyword>
<evidence type="ECO:0000256" key="2">
    <source>
        <dbReference type="ARBA" id="ARBA00022475"/>
    </source>
</evidence>
<name>A0A4S8HGC2_9BACT</name>
<dbReference type="RefSeq" id="WP_136579816.1">
    <property type="nucleotide sequence ID" value="NZ_STFF01000008.1"/>
</dbReference>
<evidence type="ECO:0000256" key="5">
    <source>
        <dbReference type="ARBA" id="ARBA00023136"/>
    </source>
</evidence>
<organism evidence="8 9">
    <name type="scientific">Niastella caeni</name>
    <dbReference type="NCBI Taxonomy" id="2569763"/>
    <lineage>
        <taxon>Bacteria</taxon>
        <taxon>Pseudomonadati</taxon>
        <taxon>Bacteroidota</taxon>
        <taxon>Chitinophagia</taxon>
        <taxon>Chitinophagales</taxon>
        <taxon>Chitinophagaceae</taxon>
        <taxon>Niastella</taxon>
    </lineage>
</organism>
<dbReference type="PANTHER" id="PTHR30606:SF10">
    <property type="entry name" value="PHOSPHATIDYLINOSITOL MANNOSIDE ACYLTRANSFERASE"/>
    <property type="match status" value="1"/>
</dbReference>
<dbReference type="AlphaFoldDB" id="A0A4S8HGC2"/>
<dbReference type="PANTHER" id="PTHR30606">
    <property type="entry name" value="LIPID A BIOSYNTHESIS LAUROYL ACYLTRANSFERASE"/>
    <property type="match status" value="1"/>
</dbReference>
<evidence type="ECO:0000256" key="4">
    <source>
        <dbReference type="ARBA" id="ARBA00022679"/>
    </source>
</evidence>
<comment type="caution">
    <text evidence="8">The sequence shown here is derived from an EMBL/GenBank/DDBJ whole genome shotgun (WGS) entry which is preliminary data.</text>
</comment>
<protein>
    <submittedName>
        <fullName evidence="8">Lipid A biosynthesis acyltransferase</fullName>
    </submittedName>
</protein>